<evidence type="ECO:0000256" key="1">
    <source>
        <dbReference type="SAM" id="Phobius"/>
    </source>
</evidence>
<keyword evidence="1" id="KW-1133">Transmembrane helix</keyword>
<dbReference type="OrthoDB" id="5342924at2759"/>
<keyword evidence="1" id="KW-0812">Transmembrane</keyword>
<comment type="caution">
    <text evidence="2">The sequence shown here is derived from an EMBL/GenBank/DDBJ whole genome shotgun (WGS) entry which is preliminary data.</text>
</comment>
<accession>A0A8H3IGQ6</accession>
<evidence type="ECO:0000313" key="3">
    <source>
        <dbReference type="Proteomes" id="UP000664203"/>
    </source>
</evidence>
<gene>
    <name evidence="2" type="ORF">ALECFALPRED_000477</name>
</gene>
<reference evidence="2" key="1">
    <citation type="submission" date="2021-03" db="EMBL/GenBank/DDBJ databases">
        <authorList>
            <person name="Tagirdzhanova G."/>
        </authorList>
    </citation>
    <scope>NUCLEOTIDE SEQUENCE</scope>
</reference>
<protein>
    <submittedName>
        <fullName evidence="2">Uncharacterized protein</fullName>
    </submittedName>
</protein>
<name>A0A8H3IGQ6_9LECA</name>
<feature type="transmembrane region" description="Helical" evidence="1">
    <location>
        <begin position="129"/>
        <end position="153"/>
    </location>
</feature>
<dbReference type="EMBL" id="CAJPDR010000106">
    <property type="protein sequence ID" value="CAF9918038.1"/>
    <property type="molecule type" value="Genomic_DNA"/>
</dbReference>
<evidence type="ECO:0000313" key="2">
    <source>
        <dbReference type="EMBL" id="CAF9918038.1"/>
    </source>
</evidence>
<proteinExistence type="predicted"/>
<feature type="transmembrane region" description="Helical" evidence="1">
    <location>
        <begin position="93"/>
        <end position="109"/>
    </location>
</feature>
<feature type="transmembrane region" description="Helical" evidence="1">
    <location>
        <begin position="21"/>
        <end position="40"/>
    </location>
</feature>
<sequence>MVGKGYTEPTKIAIRKSRTTALLRALIHIIPVGVALWEIVLNWNTYFVGYAVYNQAYYQFGAKLHEIAIEASLSAVIFSYVRYELMLGDGIPFGALFSGLQVSQASYLWSMEFWGTLSSKNVSLKRRVLLLIVVAASVFLAAVAGPSSALLLVPRLDYWPAGSTHIWINVTSDSLWPSLTNASDVPIECLNANISDLYSFACPFHGWEAIQDFIYDTVNSLDPEYLALIGYVNNPDWVEVTGHGSLRRLLIDTEFDFPEGYDPALTVATTQQSAVADALTETGNLWLNSVSSISTTGHGSVLQRQDAVHVINSGYYQPYTIASCANDVIRGPQDDSVVAFPLPPGVDPNLMLNQSKYNGSILDIYSFVYPGMTKGQLFETPGSLTESRLKWVELPQDPFNGSAIGAVILLPRSTTNMTQEILVCNMGAGWGSSLINISSFDGGTTFTSSVIIDLPDVVDIAPFNRSADTGSIATPAESAADGTVSTYLLPFFPEKPIIVTEAWANYLNPFVPALNTTVIDALMSTNAPAGELSSLQRIDIAKWALAGLLANGLASIGATGTLQGKIKNVTGLDGPSEIDGKYWFSGKGDMFIVDPEESRDWVKLRVDSTIDGYAYNIHGASPKVAISFLLVYCIIALSHVLYAGISGISSTCWDTIGEVTALAMNSTPTTLLRNTCAGITELNIFKLPVRVFAIRDSEGDGEHLELVFGNVNEKDMKGTPIKPNRVYGTLPKMIKEEKTE</sequence>
<keyword evidence="3" id="KW-1185">Reference proteome</keyword>
<dbReference type="Proteomes" id="UP000664203">
    <property type="component" value="Unassembled WGS sequence"/>
</dbReference>
<organism evidence="2 3">
    <name type="scientific">Alectoria fallacina</name>
    <dbReference type="NCBI Taxonomy" id="1903189"/>
    <lineage>
        <taxon>Eukaryota</taxon>
        <taxon>Fungi</taxon>
        <taxon>Dikarya</taxon>
        <taxon>Ascomycota</taxon>
        <taxon>Pezizomycotina</taxon>
        <taxon>Lecanoromycetes</taxon>
        <taxon>OSLEUM clade</taxon>
        <taxon>Lecanoromycetidae</taxon>
        <taxon>Lecanorales</taxon>
        <taxon>Lecanorineae</taxon>
        <taxon>Parmeliaceae</taxon>
        <taxon>Alectoria</taxon>
    </lineage>
</organism>
<keyword evidence="1" id="KW-0472">Membrane</keyword>
<dbReference type="AlphaFoldDB" id="A0A8H3IGQ6"/>